<name>A0A0S4PXC8_9HELI</name>
<dbReference type="PANTHER" id="PTHR30345">
    <property type="entry name" value="RIBOSE-5-PHOSPHATE ISOMERASE B"/>
    <property type="match status" value="1"/>
</dbReference>
<dbReference type="NCBIfam" id="TIGR00689">
    <property type="entry name" value="rpiB_lacA_lacB"/>
    <property type="match status" value="1"/>
</dbReference>
<dbReference type="NCBIfam" id="TIGR01120">
    <property type="entry name" value="rpiB"/>
    <property type="match status" value="1"/>
</dbReference>
<feature type="active site" description="Proton acceptor" evidence="3">
    <location>
        <position position="67"/>
    </location>
</feature>
<dbReference type="PIRSF" id="PIRSF005384">
    <property type="entry name" value="RpiB_LacA_B"/>
    <property type="match status" value="1"/>
</dbReference>
<dbReference type="InterPro" id="IPR036569">
    <property type="entry name" value="RpiB_LacA_LacB_sf"/>
</dbReference>
<dbReference type="RefSeq" id="WP_081951479.1">
    <property type="nucleotide sequence ID" value="NZ_CAJTQN010000003.1"/>
</dbReference>
<dbReference type="GO" id="GO:0019316">
    <property type="term" value="P:D-allose catabolic process"/>
    <property type="evidence" value="ECO:0007669"/>
    <property type="project" value="TreeGrafter"/>
</dbReference>
<dbReference type="GO" id="GO:0004751">
    <property type="term" value="F:ribose-5-phosphate isomerase activity"/>
    <property type="evidence" value="ECO:0007669"/>
    <property type="project" value="UniProtKB-EC"/>
</dbReference>
<dbReference type="PATRIC" id="fig|76936.10.peg.1157"/>
<dbReference type="PANTHER" id="PTHR30345:SF0">
    <property type="entry name" value="DNA DAMAGE-REPAIR_TOLERATION PROTEIN DRT102"/>
    <property type="match status" value="1"/>
</dbReference>
<evidence type="ECO:0000256" key="4">
    <source>
        <dbReference type="PIRSR" id="PIRSR005384-2"/>
    </source>
</evidence>
<organism evidence="5 8">
    <name type="scientific">Helicobacter typhlonius</name>
    <dbReference type="NCBI Taxonomy" id="76936"/>
    <lineage>
        <taxon>Bacteria</taxon>
        <taxon>Pseudomonadati</taxon>
        <taxon>Campylobacterota</taxon>
        <taxon>Epsilonproteobacteria</taxon>
        <taxon>Campylobacterales</taxon>
        <taxon>Helicobacteraceae</taxon>
        <taxon>Helicobacter</taxon>
    </lineage>
</organism>
<reference evidence="6 7" key="1">
    <citation type="journal article" date="2014" name="Genome Announc.">
        <title>Draft genome sequences of eight enterohepatic helicobacter species isolated from both laboratory and wild rodents.</title>
        <authorList>
            <person name="Sheh A."/>
            <person name="Shen Z."/>
            <person name="Fox J.G."/>
        </authorList>
    </citation>
    <scope>NUCLEOTIDE SEQUENCE [LARGE SCALE GENOMIC DNA]</scope>
    <source>
        <strain evidence="6 7">MIT 98-6810</strain>
    </source>
</reference>
<feature type="binding site" evidence="4">
    <location>
        <position position="101"/>
    </location>
    <ligand>
        <name>D-ribulose 5-phosphate</name>
        <dbReference type="ChEBI" id="CHEBI:58121"/>
    </ligand>
</feature>
<dbReference type="STRING" id="76936.BN2458_PEG1183"/>
<feature type="binding site" evidence="4">
    <location>
        <begin position="68"/>
        <end position="72"/>
    </location>
    <ligand>
        <name>D-ribulose 5-phosphate</name>
        <dbReference type="ChEBI" id="CHEBI:58121"/>
    </ligand>
</feature>
<dbReference type="OrthoDB" id="1778624at2"/>
<gene>
    <name evidence="6" type="primary">rpiB</name>
    <name evidence="5" type="ORF">BN2458_PEG1183</name>
    <name evidence="6" type="ORF">LS75_004975</name>
</gene>
<dbReference type="Gene3D" id="3.40.1400.10">
    <property type="entry name" value="Sugar-phosphate isomerase, RpiB/LacA/LacB"/>
    <property type="match status" value="1"/>
</dbReference>
<dbReference type="EC" id="5.3.1.6" evidence="5"/>
<evidence type="ECO:0000256" key="1">
    <source>
        <dbReference type="ARBA" id="ARBA00008754"/>
    </source>
</evidence>
<dbReference type="AlphaFoldDB" id="A0A0S4PXC8"/>
<evidence type="ECO:0000313" key="5">
    <source>
        <dbReference type="EMBL" id="CUU40068.1"/>
    </source>
</evidence>
<keyword evidence="2 5" id="KW-0413">Isomerase</keyword>
<sequence>MSKITYFIGTDHAGYKLKAFVIAFLQERGFKVVDLAPQSENRVDYPDFAQKVCEAIDLESSRGILICGSGIGMSIAANRYKHIRAALCTDAYMAKMARAHNNANVLCMGERISGVGEVESILEAFISTEFEGGRHLMRVEKLGILR</sequence>
<dbReference type="EMBL" id="JRPF02000004">
    <property type="protein sequence ID" value="TLD78663.1"/>
    <property type="molecule type" value="Genomic_DNA"/>
</dbReference>
<dbReference type="Proteomes" id="UP000064525">
    <property type="component" value="Chromosome I"/>
</dbReference>
<feature type="binding site" evidence="4">
    <location>
        <position position="111"/>
    </location>
    <ligand>
        <name>D-ribulose 5-phosphate</name>
        <dbReference type="ChEBI" id="CHEBI:58121"/>
    </ligand>
</feature>
<evidence type="ECO:0000256" key="2">
    <source>
        <dbReference type="ARBA" id="ARBA00023235"/>
    </source>
</evidence>
<dbReference type="SUPFAM" id="SSF89623">
    <property type="entry name" value="Ribose/Galactose isomerase RpiB/AlsB"/>
    <property type="match status" value="1"/>
</dbReference>
<evidence type="ECO:0000313" key="6">
    <source>
        <dbReference type="EMBL" id="TLD78663.1"/>
    </source>
</evidence>
<dbReference type="Proteomes" id="UP000029925">
    <property type="component" value="Unassembled WGS sequence"/>
</dbReference>
<accession>A0A0S4PXC8</accession>
<evidence type="ECO:0000313" key="8">
    <source>
        <dbReference type="Proteomes" id="UP000064525"/>
    </source>
</evidence>
<comment type="similarity">
    <text evidence="1">Belongs to the LacAB/RpiB family.</text>
</comment>
<evidence type="ECO:0000256" key="3">
    <source>
        <dbReference type="PIRSR" id="PIRSR005384-1"/>
    </source>
</evidence>
<feature type="binding site" evidence="4">
    <location>
        <position position="138"/>
    </location>
    <ligand>
        <name>D-ribulose 5-phosphate</name>
        <dbReference type="ChEBI" id="CHEBI:58121"/>
    </ligand>
</feature>
<evidence type="ECO:0000313" key="7">
    <source>
        <dbReference type="Proteomes" id="UP000029925"/>
    </source>
</evidence>
<feature type="binding site" evidence="4">
    <location>
        <begin position="11"/>
        <end position="12"/>
    </location>
    <ligand>
        <name>D-ribulose 5-phosphate</name>
        <dbReference type="ChEBI" id="CHEBI:58121"/>
    </ligand>
</feature>
<feature type="binding site" evidence="4">
    <location>
        <position position="134"/>
    </location>
    <ligand>
        <name>D-ribulose 5-phosphate</name>
        <dbReference type="ChEBI" id="CHEBI:58121"/>
    </ligand>
</feature>
<feature type="active site" description="Proton donor" evidence="3">
    <location>
        <position position="100"/>
    </location>
</feature>
<dbReference type="KEGG" id="hty:BN2458_PEG1183"/>
<protein>
    <submittedName>
        <fullName evidence="5">Ribose 5-phosphate isomerase B</fullName>
        <ecNumber evidence="5">5.3.1.6</ecNumber>
    </submittedName>
</protein>
<dbReference type="InterPro" id="IPR003500">
    <property type="entry name" value="RpiB_LacA_LacB"/>
</dbReference>
<keyword evidence="7" id="KW-1185">Reference proteome</keyword>
<dbReference type="Pfam" id="PF02502">
    <property type="entry name" value="LacAB_rpiB"/>
    <property type="match status" value="1"/>
</dbReference>
<reference evidence="8" key="2">
    <citation type="submission" date="2015-11" db="EMBL/GenBank/DDBJ databases">
        <authorList>
            <person name="Anvar S.Y."/>
        </authorList>
    </citation>
    <scope>NUCLEOTIDE SEQUENCE [LARGE SCALE GENOMIC DNA]</scope>
</reference>
<dbReference type="GeneID" id="78151388"/>
<dbReference type="NCBIfam" id="NF004051">
    <property type="entry name" value="PRK05571.1"/>
    <property type="match status" value="1"/>
</dbReference>
<dbReference type="GO" id="GO:0009052">
    <property type="term" value="P:pentose-phosphate shunt, non-oxidative branch"/>
    <property type="evidence" value="ECO:0007669"/>
    <property type="project" value="TreeGrafter"/>
</dbReference>
<proteinExistence type="inferred from homology"/>
<dbReference type="InterPro" id="IPR004785">
    <property type="entry name" value="RpiB"/>
</dbReference>
<dbReference type="EMBL" id="LN907858">
    <property type="protein sequence ID" value="CUU40068.1"/>
    <property type="molecule type" value="Genomic_DNA"/>
</dbReference>
<reference evidence="5" key="3">
    <citation type="submission" date="2015-11" db="EMBL/GenBank/DDBJ databases">
        <authorList>
            <person name="Zhang Y."/>
            <person name="Guo Z."/>
        </authorList>
    </citation>
    <scope>NUCLEOTIDE SEQUENCE</scope>
    <source>
        <strain evidence="5">1</strain>
    </source>
</reference>